<proteinExistence type="predicted"/>
<sequence>MHRLPPSAPLASHPAKKIVDEHLAVVHSITVADIAAALQAQPEATQQRCLVALIDGEPFDAGLVLLHAFTQAVEARTLCARDAATTTAGPEPTEAAQHHRTFIIAGC</sequence>
<protein>
    <submittedName>
        <fullName evidence="1">Uncharacterized protein</fullName>
    </submittedName>
</protein>
<evidence type="ECO:0000313" key="2">
    <source>
        <dbReference type="Proteomes" id="UP000199365"/>
    </source>
</evidence>
<name>A0A1H1GV20_9BURK</name>
<organism evidence="1 2">
    <name type="scientific">Paraburkholderia tuberum</name>
    <dbReference type="NCBI Taxonomy" id="157910"/>
    <lineage>
        <taxon>Bacteria</taxon>
        <taxon>Pseudomonadati</taxon>
        <taxon>Pseudomonadota</taxon>
        <taxon>Betaproteobacteria</taxon>
        <taxon>Burkholderiales</taxon>
        <taxon>Burkholderiaceae</taxon>
        <taxon>Paraburkholderia</taxon>
    </lineage>
</organism>
<dbReference type="AlphaFoldDB" id="A0A1H1GV20"/>
<evidence type="ECO:0000313" key="1">
    <source>
        <dbReference type="EMBL" id="SDR17027.1"/>
    </source>
</evidence>
<accession>A0A1H1GV20</accession>
<keyword evidence="2" id="KW-1185">Reference proteome</keyword>
<dbReference type="EMBL" id="FNKX01000001">
    <property type="protein sequence ID" value="SDR17027.1"/>
    <property type="molecule type" value="Genomic_DNA"/>
</dbReference>
<reference evidence="2" key="1">
    <citation type="submission" date="2016-10" db="EMBL/GenBank/DDBJ databases">
        <authorList>
            <person name="Varghese N."/>
            <person name="Submissions S."/>
        </authorList>
    </citation>
    <scope>NUCLEOTIDE SEQUENCE [LARGE SCALE GENOMIC DNA]</scope>
    <source>
        <strain evidence="2">DUS833</strain>
    </source>
</reference>
<dbReference type="Proteomes" id="UP000199365">
    <property type="component" value="Unassembled WGS sequence"/>
</dbReference>
<gene>
    <name evidence="1" type="ORF">SAMN05445850_3102</name>
</gene>
<dbReference type="STRING" id="157910.SAMN05445850_3102"/>
<dbReference type="RefSeq" id="WP_090804402.1">
    <property type="nucleotide sequence ID" value="NZ_FNKX01000001.1"/>
</dbReference>